<dbReference type="GO" id="GO:0003676">
    <property type="term" value="F:nucleic acid binding"/>
    <property type="evidence" value="ECO:0007669"/>
    <property type="project" value="InterPro"/>
</dbReference>
<evidence type="ECO:0000313" key="5">
    <source>
        <dbReference type="EMBL" id="MBC1567199.1"/>
    </source>
</evidence>
<gene>
    <name evidence="5" type="ORF">HB907_17455</name>
</gene>
<reference evidence="5 6" key="1">
    <citation type="submission" date="2020-03" db="EMBL/GenBank/DDBJ databases">
        <title>Soil Listeria distribution.</title>
        <authorList>
            <person name="Liao J."/>
            <person name="Wiedmann M."/>
        </authorList>
    </citation>
    <scope>NUCLEOTIDE SEQUENCE [LARGE SCALE GENOMIC DNA]</scope>
    <source>
        <strain evidence="5 6">FSL L7-1427</strain>
    </source>
</reference>
<feature type="domain" description="TNase-like" evidence="4">
    <location>
        <begin position="57"/>
        <end position="192"/>
    </location>
</feature>
<dbReference type="PANTHER" id="PTHR12302:SF3">
    <property type="entry name" value="SERINE_THREONINE-PROTEIN KINASE 31"/>
    <property type="match status" value="1"/>
</dbReference>
<evidence type="ECO:0000313" key="6">
    <source>
        <dbReference type="Proteomes" id="UP000586951"/>
    </source>
</evidence>
<sequence>MKKWKLRLLIAIVVVIAGAFTTGKVNGSIPETWDSLITAVTGEKQKEQAKSIEAPKHAVRVTLDHAIDGDTVAVKLESGQVTTVRLLLIDTPESVKRGVTVQPFALAASDRMKGIVNAADQLYLEYDAGDCTDRYDRTLAYLYADGENVNEMMVREGFARVAYVYPPNTKYLDQLKAAEEQAKRAKKNIWSKVGYVTDRGFGK</sequence>
<evidence type="ECO:0000256" key="2">
    <source>
        <dbReference type="ARBA" id="ARBA00022759"/>
    </source>
</evidence>
<dbReference type="GO" id="GO:0016787">
    <property type="term" value="F:hydrolase activity"/>
    <property type="evidence" value="ECO:0007669"/>
    <property type="project" value="UniProtKB-KW"/>
</dbReference>
<dbReference type="SUPFAM" id="SSF50199">
    <property type="entry name" value="Staphylococcal nuclease"/>
    <property type="match status" value="1"/>
</dbReference>
<dbReference type="Proteomes" id="UP000586951">
    <property type="component" value="Unassembled WGS sequence"/>
</dbReference>
<keyword evidence="3" id="KW-0378">Hydrolase</keyword>
<dbReference type="GO" id="GO:0004519">
    <property type="term" value="F:endonuclease activity"/>
    <property type="evidence" value="ECO:0007669"/>
    <property type="project" value="UniProtKB-KW"/>
</dbReference>
<dbReference type="Gene3D" id="2.40.50.90">
    <property type="match status" value="1"/>
</dbReference>
<dbReference type="PROSITE" id="PS50830">
    <property type="entry name" value="TNASE_3"/>
    <property type="match status" value="1"/>
</dbReference>
<evidence type="ECO:0000256" key="1">
    <source>
        <dbReference type="ARBA" id="ARBA00022722"/>
    </source>
</evidence>
<keyword evidence="1" id="KW-0540">Nuclease</keyword>
<proteinExistence type="predicted"/>
<dbReference type="PANTHER" id="PTHR12302">
    <property type="entry name" value="EBNA2 BINDING PROTEIN P100"/>
    <property type="match status" value="1"/>
</dbReference>
<evidence type="ECO:0000259" key="4">
    <source>
        <dbReference type="PROSITE" id="PS50830"/>
    </source>
</evidence>
<keyword evidence="2" id="KW-0255">Endonuclease</keyword>
<accession>A0A842A2H5</accession>
<dbReference type="CDD" id="cd00175">
    <property type="entry name" value="SNc"/>
    <property type="match status" value="1"/>
</dbReference>
<comment type="caution">
    <text evidence="5">The sequence shown here is derived from an EMBL/GenBank/DDBJ whole genome shotgun (WGS) entry which is preliminary data.</text>
</comment>
<evidence type="ECO:0000256" key="3">
    <source>
        <dbReference type="ARBA" id="ARBA00022801"/>
    </source>
</evidence>
<name>A0A842A2H5_9LIST</name>
<dbReference type="AlphaFoldDB" id="A0A842A2H5"/>
<dbReference type="InterPro" id="IPR002071">
    <property type="entry name" value="Thermonucl_AS"/>
</dbReference>
<dbReference type="SMART" id="SM00318">
    <property type="entry name" value="SNc"/>
    <property type="match status" value="1"/>
</dbReference>
<dbReference type="InterPro" id="IPR016071">
    <property type="entry name" value="Staphylococal_nuclease_OB-fold"/>
</dbReference>
<dbReference type="InterPro" id="IPR035437">
    <property type="entry name" value="SNase_OB-fold_sf"/>
</dbReference>
<dbReference type="EMBL" id="JAARRU010000010">
    <property type="protein sequence ID" value="MBC1567199.1"/>
    <property type="molecule type" value="Genomic_DNA"/>
</dbReference>
<dbReference type="Pfam" id="PF00565">
    <property type="entry name" value="SNase"/>
    <property type="match status" value="1"/>
</dbReference>
<dbReference type="PROSITE" id="PS01123">
    <property type="entry name" value="TNASE_1"/>
    <property type="match status" value="1"/>
</dbReference>
<protein>
    <submittedName>
        <fullName evidence="5">Thermonuclease family protein</fullName>
    </submittedName>
</protein>
<dbReference type="RefSeq" id="WP_185419032.1">
    <property type="nucleotide sequence ID" value="NZ_JAARRU010000010.1"/>
</dbReference>
<organism evidence="5 6">
    <name type="scientific">Listeria booriae</name>
    <dbReference type="NCBI Taxonomy" id="1552123"/>
    <lineage>
        <taxon>Bacteria</taxon>
        <taxon>Bacillati</taxon>
        <taxon>Bacillota</taxon>
        <taxon>Bacilli</taxon>
        <taxon>Bacillales</taxon>
        <taxon>Listeriaceae</taxon>
        <taxon>Listeria</taxon>
    </lineage>
</organism>